<gene>
    <name evidence="1" type="ORF">B0H63DRAFT_46328</name>
</gene>
<comment type="caution">
    <text evidence="1">The sequence shown here is derived from an EMBL/GenBank/DDBJ whole genome shotgun (WGS) entry which is preliminary data.</text>
</comment>
<evidence type="ECO:0000313" key="1">
    <source>
        <dbReference type="EMBL" id="KAK3394456.1"/>
    </source>
</evidence>
<reference evidence="1" key="1">
    <citation type="journal article" date="2023" name="Mol. Phylogenet. Evol.">
        <title>Genome-scale phylogeny and comparative genomics of the fungal order Sordariales.</title>
        <authorList>
            <person name="Hensen N."/>
            <person name="Bonometti L."/>
            <person name="Westerberg I."/>
            <person name="Brannstrom I.O."/>
            <person name="Guillou S."/>
            <person name="Cros-Aarteil S."/>
            <person name="Calhoun S."/>
            <person name="Haridas S."/>
            <person name="Kuo A."/>
            <person name="Mondo S."/>
            <person name="Pangilinan J."/>
            <person name="Riley R."/>
            <person name="LaButti K."/>
            <person name="Andreopoulos B."/>
            <person name="Lipzen A."/>
            <person name="Chen C."/>
            <person name="Yan M."/>
            <person name="Daum C."/>
            <person name="Ng V."/>
            <person name="Clum A."/>
            <person name="Steindorff A."/>
            <person name="Ohm R.A."/>
            <person name="Martin F."/>
            <person name="Silar P."/>
            <person name="Natvig D.O."/>
            <person name="Lalanne C."/>
            <person name="Gautier V."/>
            <person name="Ament-Velasquez S.L."/>
            <person name="Kruys A."/>
            <person name="Hutchinson M.I."/>
            <person name="Powell A.J."/>
            <person name="Barry K."/>
            <person name="Miller A.N."/>
            <person name="Grigoriev I.V."/>
            <person name="Debuchy R."/>
            <person name="Gladieux P."/>
            <person name="Hiltunen Thoren M."/>
            <person name="Johannesson H."/>
        </authorList>
    </citation>
    <scope>NUCLEOTIDE SEQUENCE</scope>
    <source>
        <strain evidence="1">CBS 232.78</strain>
    </source>
</reference>
<organism evidence="1 2">
    <name type="scientific">Podospora didyma</name>
    <dbReference type="NCBI Taxonomy" id="330526"/>
    <lineage>
        <taxon>Eukaryota</taxon>
        <taxon>Fungi</taxon>
        <taxon>Dikarya</taxon>
        <taxon>Ascomycota</taxon>
        <taxon>Pezizomycotina</taxon>
        <taxon>Sordariomycetes</taxon>
        <taxon>Sordariomycetidae</taxon>
        <taxon>Sordariales</taxon>
        <taxon>Podosporaceae</taxon>
        <taxon>Podospora</taxon>
    </lineage>
</organism>
<dbReference type="Proteomes" id="UP001285441">
    <property type="component" value="Unassembled WGS sequence"/>
</dbReference>
<name>A0AAE0P6X6_9PEZI</name>
<evidence type="ECO:0000313" key="2">
    <source>
        <dbReference type="Proteomes" id="UP001285441"/>
    </source>
</evidence>
<dbReference type="AlphaFoldDB" id="A0AAE0P6X6"/>
<dbReference type="EMBL" id="JAULSW010000001">
    <property type="protein sequence ID" value="KAK3394456.1"/>
    <property type="molecule type" value="Genomic_DNA"/>
</dbReference>
<proteinExistence type="predicted"/>
<protein>
    <submittedName>
        <fullName evidence="1">Uncharacterized protein</fullName>
    </submittedName>
</protein>
<keyword evidence="2" id="KW-1185">Reference proteome</keyword>
<accession>A0AAE0P6X6</accession>
<sequence length="264" mass="27983">MTTPSVIVLPSTTAAGSNTTWAFKLTTLTSSPCETESHTPLIRKSFSSSSTSTLSLSSSYSYYSSVTTPTSCVTDTTILPVATASLISVVSSVTMPPTKTVCATSAPTGTPRMGSVHCGVHGLPVGDFFLGQLLRTRPLWKSRWMDAGSSASPSGASPMAVCHMTFTLTPPEHLGATFTAALLRMLWIRSTTTSPIHGLISVAETPRIRNGTPPLSLLATTGFETGGASTMEKVTRGEQEEGKWQNKEFMIRPGLEPETFSVLD</sequence>
<reference evidence="1" key="2">
    <citation type="submission" date="2023-06" db="EMBL/GenBank/DDBJ databases">
        <authorList>
            <consortium name="Lawrence Berkeley National Laboratory"/>
            <person name="Haridas S."/>
            <person name="Hensen N."/>
            <person name="Bonometti L."/>
            <person name="Westerberg I."/>
            <person name="Brannstrom I.O."/>
            <person name="Guillou S."/>
            <person name="Cros-Aarteil S."/>
            <person name="Calhoun S."/>
            <person name="Kuo A."/>
            <person name="Mondo S."/>
            <person name="Pangilinan J."/>
            <person name="Riley R."/>
            <person name="LaButti K."/>
            <person name="Andreopoulos B."/>
            <person name="Lipzen A."/>
            <person name="Chen C."/>
            <person name="Yanf M."/>
            <person name="Daum C."/>
            <person name="Ng V."/>
            <person name="Clum A."/>
            <person name="Steindorff A."/>
            <person name="Ohm R."/>
            <person name="Martin F."/>
            <person name="Silar P."/>
            <person name="Natvig D."/>
            <person name="Lalanne C."/>
            <person name="Gautier V."/>
            <person name="Ament-velasquez S.L."/>
            <person name="Kruys A."/>
            <person name="Hutchinson M.I."/>
            <person name="Powell A.J."/>
            <person name="Barry K."/>
            <person name="Miller A.N."/>
            <person name="Grigoriev I.V."/>
            <person name="Debuchy R."/>
            <person name="Gladieux P."/>
            <person name="Thoren M.H."/>
            <person name="Johannesson H."/>
        </authorList>
    </citation>
    <scope>NUCLEOTIDE SEQUENCE</scope>
    <source>
        <strain evidence="1">CBS 232.78</strain>
    </source>
</reference>